<evidence type="ECO:0000259" key="1">
    <source>
        <dbReference type="Pfam" id="PF01368"/>
    </source>
</evidence>
<sequence>MKEFQEIINAIKQFDKIIILRHILPDGDAYGFQFGLRNIIKLNWPDKTVKISGKPNSRLNFIGHDFDTITDQDFSDSLVIIGDTANKARIDETNRWQLAKKIIKIDHHPSDDSYGDINLVRPDYCACSELLAHFIQSENLKIDAPTAKIIYHGIVTDSDRFLVRFPQPRTFELAAFLLKQGFDLAALYQEMYAVEKEDLGFRSYVYNNFKTTDKGVAYLFLTQENLAKLKVTSDHAAYDYVALLGNLKDCPIWAFFCEGQNGEIRGELRSHNLVINEIARKYGGGGHRTSSGVRLKDFISATRVINDLNDLIGEVHG</sequence>
<organism evidence="3 4">
    <name type="scientific">Entomoplasma freundtii</name>
    <dbReference type="NCBI Taxonomy" id="74700"/>
    <lineage>
        <taxon>Bacteria</taxon>
        <taxon>Bacillati</taxon>
        <taxon>Mycoplasmatota</taxon>
        <taxon>Mollicutes</taxon>
        <taxon>Entomoplasmatales</taxon>
        <taxon>Entomoplasmataceae</taxon>
        <taxon>Entomoplasma</taxon>
    </lineage>
</organism>
<proteinExistence type="predicted"/>
<keyword evidence="4" id="KW-1185">Reference proteome</keyword>
<dbReference type="InterPro" id="IPR038763">
    <property type="entry name" value="DHH_sf"/>
</dbReference>
<evidence type="ECO:0000259" key="2">
    <source>
        <dbReference type="Pfam" id="PF02272"/>
    </source>
</evidence>
<dbReference type="InterPro" id="IPR001667">
    <property type="entry name" value="DDH_dom"/>
</dbReference>
<dbReference type="Pfam" id="PF02272">
    <property type="entry name" value="DHHA1"/>
    <property type="match status" value="1"/>
</dbReference>
<dbReference type="Gene3D" id="3.10.310.30">
    <property type="match status" value="1"/>
</dbReference>
<evidence type="ECO:0000313" key="4">
    <source>
        <dbReference type="Proteomes" id="UP000232222"/>
    </source>
</evidence>
<accession>A0A2K8NQI0</accession>
<dbReference type="InterPro" id="IPR051319">
    <property type="entry name" value="Oligoribo/pAp-PDE_c-di-AMP_PDE"/>
</dbReference>
<dbReference type="RefSeq" id="WP_100609004.1">
    <property type="nucleotide sequence ID" value="NZ_CP024962.1"/>
</dbReference>
<dbReference type="SUPFAM" id="SSF64182">
    <property type="entry name" value="DHH phosphoesterases"/>
    <property type="match status" value="1"/>
</dbReference>
<gene>
    <name evidence="3" type="primary">nrnA</name>
    <name evidence="3" type="ORF">EFREU_v1c00100</name>
</gene>
<evidence type="ECO:0000313" key="3">
    <source>
        <dbReference type="EMBL" id="ATZ16037.1"/>
    </source>
</evidence>
<dbReference type="Proteomes" id="UP000232222">
    <property type="component" value="Chromosome"/>
</dbReference>
<dbReference type="OrthoDB" id="9803668at2"/>
<protein>
    <submittedName>
        <fullName evidence="3">Bifunctional oligoribonuclease and PAP phosphatase NrnA</fullName>
    </submittedName>
</protein>
<feature type="domain" description="DHHA1" evidence="2">
    <location>
        <begin position="241"/>
        <end position="312"/>
    </location>
</feature>
<name>A0A2K8NQI0_9MOLU</name>
<dbReference type="Pfam" id="PF01368">
    <property type="entry name" value="DHH"/>
    <property type="match status" value="1"/>
</dbReference>
<dbReference type="EMBL" id="CP024962">
    <property type="protein sequence ID" value="ATZ16037.1"/>
    <property type="molecule type" value="Genomic_DNA"/>
</dbReference>
<dbReference type="KEGG" id="efr:EFREU_v1c00100"/>
<dbReference type="PANTHER" id="PTHR47618">
    <property type="entry name" value="BIFUNCTIONAL OLIGORIBONUCLEASE AND PAP PHOSPHATASE NRNA"/>
    <property type="match status" value="1"/>
</dbReference>
<dbReference type="GO" id="GO:0003676">
    <property type="term" value="F:nucleic acid binding"/>
    <property type="evidence" value="ECO:0007669"/>
    <property type="project" value="InterPro"/>
</dbReference>
<feature type="domain" description="DDH" evidence="1">
    <location>
        <begin position="16"/>
        <end position="154"/>
    </location>
</feature>
<dbReference type="AlphaFoldDB" id="A0A2K8NQI0"/>
<dbReference type="InterPro" id="IPR003156">
    <property type="entry name" value="DHHA1_dom"/>
</dbReference>
<dbReference type="Gene3D" id="3.90.1640.10">
    <property type="entry name" value="inorganic pyrophosphatase (n-terminal core)"/>
    <property type="match status" value="1"/>
</dbReference>
<reference evidence="3 4" key="1">
    <citation type="submission" date="2017-11" db="EMBL/GenBank/DDBJ databases">
        <title>Genome sequence of Entomoplasma freundtii BARC 318 (ATCC 51999).</title>
        <authorList>
            <person name="Lo W.-S."/>
            <person name="Gasparich G.E."/>
            <person name="Kuo C.-H."/>
        </authorList>
    </citation>
    <scope>NUCLEOTIDE SEQUENCE [LARGE SCALE GENOMIC DNA]</scope>
    <source>
        <strain evidence="3 4">BARC 318</strain>
    </source>
</reference>
<dbReference type="PANTHER" id="PTHR47618:SF1">
    <property type="entry name" value="BIFUNCTIONAL OLIGORIBONUCLEASE AND PAP PHOSPHATASE NRNA"/>
    <property type="match status" value="1"/>
</dbReference>